<dbReference type="EMBL" id="CAIIXF020000004">
    <property type="protein sequence ID" value="CAH1782168.1"/>
    <property type="molecule type" value="Genomic_DNA"/>
</dbReference>
<keyword evidence="5" id="KW-1185">Reference proteome</keyword>
<dbReference type="GO" id="GO:0016616">
    <property type="term" value="F:oxidoreductase activity, acting on the CH-OH group of donors, NAD or NADP as acceptor"/>
    <property type="evidence" value="ECO:0007669"/>
    <property type="project" value="TreeGrafter"/>
</dbReference>
<feature type="region of interest" description="Disordered" evidence="3">
    <location>
        <begin position="347"/>
        <end position="431"/>
    </location>
</feature>
<comment type="similarity">
    <text evidence="2">Belongs to the NAD(P)-dependent epimerase/dehydratase family. Dihydroflavonol-4-reductase subfamily.</text>
</comment>
<dbReference type="CDD" id="cd05227">
    <property type="entry name" value="AR_SDR_e"/>
    <property type="match status" value="1"/>
</dbReference>
<accession>A0A8J1YB87</accession>
<dbReference type="Proteomes" id="UP000749559">
    <property type="component" value="Unassembled WGS sequence"/>
</dbReference>
<keyword evidence="1" id="KW-0560">Oxidoreductase</keyword>
<proteinExistence type="inferred from homology"/>
<dbReference type="OrthoDB" id="2735536at2759"/>
<feature type="compositionally biased region" description="Basic and acidic residues" evidence="3">
    <location>
        <begin position="361"/>
        <end position="431"/>
    </location>
</feature>
<feature type="compositionally biased region" description="Basic residues" evidence="3">
    <location>
        <begin position="349"/>
        <end position="360"/>
    </location>
</feature>
<dbReference type="Pfam" id="PF01370">
    <property type="entry name" value="Epimerase"/>
    <property type="match status" value="1"/>
</dbReference>
<protein>
    <submittedName>
        <fullName evidence="4">Uncharacterized protein</fullName>
    </submittedName>
</protein>
<organism evidence="4 5">
    <name type="scientific">Owenia fusiformis</name>
    <name type="common">Polychaete worm</name>
    <dbReference type="NCBI Taxonomy" id="6347"/>
    <lineage>
        <taxon>Eukaryota</taxon>
        <taxon>Metazoa</taxon>
        <taxon>Spiralia</taxon>
        <taxon>Lophotrochozoa</taxon>
        <taxon>Annelida</taxon>
        <taxon>Polychaeta</taxon>
        <taxon>Sedentaria</taxon>
        <taxon>Canalipalpata</taxon>
        <taxon>Sabellida</taxon>
        <taxon>Oweniida</taxon>
        <taxon>Oweniidae</taxon>
        <taxon>Owenia</taxon>
    </lineage>
</organism>
<evidence type="ECO:0000256" key="2">
    <source>
        <dbReference type="ARBA" id="ARBA00023445"/>
    </source>
</evidence>
<dbReference type="FunFam" id="3.40.50.720:FF:000336">
    <property type="entry name" value="Aldehyde reductase"/>
    <property type="match status" value="1"/>
</dbReference>
<evidence type="ECO:0000256" key="3">
    <source>
        <dbReference type="SAM" id="MobiDB-lite"/>
    </source>
</evidence>
<dbReference type="InterPro" id="IPR050425">
    <property type="entry name" value="NAD(P)_dehydrat-like"/>
</dbReference>
<dbReference type="Gene3D" id="3.40.50.720">
    <property type="entry name" value="NAD(P)-binding Rossmann-like Domain"/>
    <property type="match status" value="1"/>
</dbReference>
<dbReference type="PANTHER" id="PTHR10366:SF564">
    <property type="entry name" value="STEROL-4-ALPHA-CARBOXYLATE 3-DEHYDROGENASE, DECARBOXYLATING"/>
    <property type="match status" value="1"/>
</dbReference>
<name>A0A8J1YB87_OWEFU</name>
<dbReference type="SUPFAM" id="SSF51735">
    <property type="entry name" value="NAD(P)-binding Rossmann-fold domains"/>
    <property type="match status" value="1"/>
</dbReference>
<dbReference type="InterPro" id="IPR036291">
    <property type="entry name" value="NAD(P)-bd_dom_sf"/>
</dbReference>
<comment type="caution">
    <text evidence="4">The sequence shown here is derived from an EMBL/GenBank/DDBJ whole genome shotgun (WGS) entry which is preliminary data.</text>
</comment>
<dbReference type="AlphaFoldDB" id="A0A8J1YB87"/>
<dbReference type="PANTHER" id="PTHR10366">
    <property type="entry name" value="NAD DEPENDENT EPIMERASE/DEHYDRATASE"/>
    <property type="match status" value="1"/>
</dbReference>
<reference evidence="4" key="1">
    <citation type="submission" date="2022-03" db="EMBL/GenBank/DDBJ databases">
        <authorList>
            <person name="Martin C."/>
        </authorList>
    </citation>
    <scope>NUCLEOTIDE SEQUENCE</scope>
</reference>
<sequence length="431" mass="47962">MAESSDAQLVLVTGASGFIASHIIKQLQTSGYRVRGTVRSLENEAKIKPLKELCPDAEHQLELVEADLLKPETWESAVKDCNYVIHTASPFPNQVVKDPETELIQPAVEGTTNVLKAIQAGKTVKRVVITSSIATVIGGETGVDTTKTYTEEDWANVDKLDGYSKSKTLAEKAAWDFLKELPEEERFEIATIQPGYVLGPIIHGSMCTSMEVPKKLLERAMPGLPKLNFNIVDVRDVAEAHIKAMTAPEAAGKRHIAVTHNMWIRDIASVIAEEYRPQGYNVPTWQLPNFAVWVGGMFDKTVKLTVPQLGKQYKLESTKLKEVLGIEPKDSKETILDMCSTMIEGGWVKKPKPKKQKASKAKKDEEAVENHVAEGSADAKNEEEKKEGEETEEKKEEEKPAESDEKPTEEKPEEKPEEKSEEKTEEKAEEK</sequence>
<evidence type="ECO:0000313" key="5">
    <source>
        <dbReference type="Proteomes" id="UP000749559"/>
    </source>
</evidence>
<dbReference type="InterPro" id="IPR001509">
    <property type="entry name" value="Epimerase_deHydtase"/>
</dbReference>
<gene>
    <name evidence="4" type="ORF">OFUS_LOCUS8645</name>
</gene>
<evidence type="ECO:0000256" key="1">
    <source>
        <dbReference type="ARBA" id="ARBA00023002"/>
    </source>
</evidence>
<evidence type="ECO:0000313" key="4">
    <source>
        <dbReference type="EMBL" id="CAH1782168.1"/>
    </source>
</evidence>